<dbReference type="InterPro" id="IPR000719">
    <property type="entry name" value="Prot_kinase_dom"/>
</dbReference>
<keyword evidence="10" id="KW-1185">Reference proteome</keyword>
<proteinExistence type="predicted"/>
<dbReference type="InterPro" id="IPR052472">
    <property type="entry name" value="MORN3"/>
</dbReference>
<dbReference type="OrthoDB" id="306598at2759"/>
<dbReference type="PANTHER" id="PTHR46511">
    <property type="entry name" value="MORN REPEAT-CONTAINING PROTEIN 3"/>
    <property type="match status" value="1"/>
</dbReference>
<evidence type="ECO:0000256" key="5">
    <source>
        <dbReference type="ARBA" id="ARBA00045851"/>
    </source>
</evidence>
<evidence type="ECO:0000256" key="7">
    <source>
        <dbReference type="SAM" id="MobiDB-lite"/>
    </source>
</evidence>
<comment type="function">
    <text evidence="5">Assembles a suppression complex (suppresome) by tethering SIRT1 and MDM2 to regulate composite modifications of p53/TP53. Confers both deacetylation-mediated functional inactivation, by SIRT1, and ubiquitination-dependent degradation, by MDM2, of p53/TP53, promoting a proliferative and cell survival behaviors. May play a role in the regulation of spermatogenesis.</text>
</comment>
<comment type="subcellular location">
    <subcellularLocation>
        <location evidence="1">Cytoplasmic vesicle</location>
        <location evidence="1">Secretory vesicle</location>
        <location evidence="1">Acrosome</location>
    </subcellularLocation>
</comment>
<keyword evidence="6" id="KW-0175">Coiled coil</keyword>
<dbReference type="PANTHER" id="PTHR46511:SF1">
    <property type="entry name" value="MORN REPEAT-CONTAINING PROTEIN 3"/>
    <property type="match status" value="1"/>
</dbReference>
<evidence type="ECO:0000313" key="9">
    <source>
        <dbReference type="EMBL" id="CAD8118428.1"/>
    </source>
</evidence>
<keyword evidence="3" id="KW-0968">Cytoplasmic vesicle</keyword>
<evidence type="ECO:0000256" key="3">
    <source>
        <dbReference type="ARBA" id="ARBA00023329"/>
    </source>
</evidence>
<dbReference type="Pfam" id="PF02493">
    <property type="entry name" value="MORN"/>
    <property type="match status" value="2"/>
</dbReference>
<dbReference type="GO" id="GO:0005524">
    <property type="term" value="F:ATP binding"/>
    <property type="evidence" value="ECO:0007669"/>
    <property type="project" value="InterPro"/>
</dbReference>
<accession>A0A8S1QRL4</accession>
<protein>
    <recommendedName>
        <fullName evidence="4">MORN repeat-containing protein 3</fullName>
    </recommendedName>
</protein>
<gene>
    <name evidence="9" type="ORF">PSON_ATCC_30995.1.T1170090</name>
</gene>
<dbReference type="GO" id="GO:0001669">
    <property type="term" value="C:acrosomal vesicle"/>
    <property type="evidence" value="ECO:0007669"/>
    <property type="project" value="UniProtKB-SubCell"/>
</dbReference>
<sequence>MDTNFQIKIQTFKSLNEPLSILPRTTTLFSDLFKSKDNKVIKRKVFETKKEWLTWRNNVTQELLNQRILSSKYPSKVLTILNYTVQINNHQRNLYITYDCEVEAVPLFQYLNDNSVSYQEQVQIFEQLLQIACILFKSQFEHTNLKPNNILYYKKQVLLTDFGSARTHYQNFIKVYTSQAKKDWQNNLIFFYPQKYQEIMKDDNIDYRNWNELDFSDQKFRKSIDTWALSMMMIQVFENNQKLPDKIINYYGLNNQLLLQKIENLKQYSAGIFSQAIYSLLIEKKDPENVYQTFIKSKQMVNTESSFMESTFIIKQIFDHVNDDAISIHSYKPENQYYLEKQEIEKLQHQSQPGDDASSVRTTNHLIDIINYTEQKPKGNLTLIPIQLPSSRNYSANSRKMPQTQIYEFKKNDNPLEEFNESTSNKGDRRIPTIIVTNYELNTQTNEGIQIEDNLINNQNQQFIPSQSQFQLNNDNTIQFNPINLQPISDDNNEITSINTQQLRNENERTDQLQIIKLVQINEVEQDTHNQSPIINQNQTQPFQFLEVQYLNNIHDKVPITENDKQVTDSEFYKEMVTNDIQIIKSQIYGLVEIEDNQDIESQINRNSNLFNFNQNEENQLLVEITNQEDKVNVDQNRNQQQKTIYVVQNGQKQPVIPIFEVPEYNLIEQNKTNPFSIQIIKHILDDGVTQLQDQEQKNILEQLKMIQKIFIKIDQKRIDPTEILEDEEIQGDYQQIKQFTIEIENQEHNDKLKLIEDVNDGIGFILKKQEVDKIFDNNEIENNPHILNILNEDQLKQVKEKIIDNKIIINQIQQTIEVKDGLKKLKNNKTIQNIIKEQEIGLLNKEELKIYQNLIQNIPKDKRLAKRILVQQSAIERRLQEIKKQEEEEVIKQKLIDFIKNPSYDKLLSNDDLKKLNEEERQKYKKVLETFQYKAQQRQKKSIQEQIDFINQQDKKNKKQIGEDNEKYNQKQQSSKNSNNNKFSDAYMQIINKLAEDNNGEIYSCNKYIKQFQLFSVSYQIQDQIPEDCQRYQQQNKNRKVLYFDYKGSKYKGETVNDQPDGIGILRKSLFSSIYKGYFKQGKFYWGQVLEMNDQGQLTQYIGYYNQEYQVKHGMGKLKWYQPQKKQFCGNIYNFNEYEFYEGNFVFGFIHGKGKKRYDDQSEYDGEWRKNKKEGQGMLKKEIELNNQLKKKEVKLKKVIIYEGFFKDDVLHDKNVKVTYKEDKKPDLIVEGEFKNGKPIGQHKLIFNNIVQRQIDY</sequence>
<feature type="coiled-coil region" evidence="6">
    <location>
        <begin position="911"/>
        <end position="954"/>
    </location>
</feature>
<feature type="compositionally biased region" description="Basic and acidic residues" evidence="7">
    <location>
        <begin position="961"/>
        <end position="970"/>
    </location>
</feature>
<comment type="caution">
    <text evidence="9">The sequence shown here is derived from an EMBL/GenBank/DDBJ whole genome shotgun (WGS) entry which is preliminary data.</text>
</comment>
<evidence type="ECO:0000256" key="1">
    <source>
        <dbReference type="ARBA" id="ARBA00004218"/>
    </source>
</evidence>
<dbReference type="AlphaFoldDB" id="A0A8S1QRL4"/>
<dbReference type="GO" id="GO:0004672">
    <property type="term" value="F:protein kinase activity"/>
    <property type="evidence" value="ECO:0007669"/>
    <property type="project" value="InterPro"/>
</dbReference>
<evidence type="ECO:0000259" key="8">
    <source>
        <dbReference type="PROSITE" id="PS50011"/>
    </source>
</evidence>
<dbReference type="EMBL" id="CAJJDN010000117">
    <property type="protein sequence ID" value="CAD8118428.1"/>
    <property type="molecule type" value="Genomic_DNA"/>
</dbReference>
<feature type="compositionally biased region" description="Low complexity" evidence="7">
    <location>
        <begin position="971"/>
        <end position="983"/>
    </location>
</feature>
<organism evidence="9 10">
    <name type="scientific">Paramecium sonneborni</name>
    <dbReference type="NCBI Taxonomy" id="65129"/>
    <lineage>
        <taxon>Eukaryota</taxon>
        <taxon>Sar</taxon>
        <taxon>Alveolata</taxon>
        <taxon>Ciliophora</taxon>
        <taxon>Intramacronucleata</taxon>
        <taxon>Oligohymenophorea</taxon>
        <taxon>Peniculida</taxon>
        <taxon>Parameciidae</taxon>
        <taxon>Paramecium</taxon>
    </lineage>
</organism>
<evidence type="ECO:0000313" key="10">
    <source>
        <dbReference type="Proteomes" id="UP000692954"/>
    </source>
</evidence>
<dbReference type="InterPro" id="IPR003409">
    <property type="entry name" value="MORN"/>
</dbReference>
<evidence type="ECO:0000256" key="4">
    <source>
        <dbReference type="ARBA" id="ARBA00039854"/>
    </source>
</evidence>
<evidence type="ECO:0000256" key="6">
    <source>
        <dbReference type="SAM" id="Coils"/>
    </source>
</evidence>
<keyword evidence="2" id="KW-0677">Repeat</keyword>
<name>A0A8S1QRL4_9CILI</name>
<reference evidence="9" key="1">
    <citation type="submission" date="2021-01" db="EMBL/GenBank/DDBJ databases">
        <authorList>
            <consortium name="Genoscope - CEA"/>
            <person name="William W."/>
        </authorList>
    </citation>
    <scope>NUCLEOTIDE SEQUENCE</scope>
</reference>
<feature type="domain" description="Protein kinase" evidence="8">
    <location>
        <begin position="1"/>
        <end position="313"/>
    </location>
</feature>
<evidence type="ECO:0000256" key="2">
    <source>
        <dbReference type="ARBA" id="ARBA00022737"/>
    </source>
</evidence>
<feature type="region of interest" description="Disordered" evidence="7">
    <location>
        <begin position="954"/>
        <end position="983"/>
    </location>
</feature>
<dbReference type="PROSITE" id="PS50011">
    <property type="entry name" value="PROTEIN_KINASE_DOM"/>
    <property type="match status" value="1"/>
</dbReference>
<dbReference type="SMART" id="SM00698">
    <property type="entry name" value="MORN"/>
    <property type="match status" value="4"/>
</dbReference>
<dbReference type="Proteomes" id="UP000692954">
    <property type="component" value="Unassembled WGS sequence"/>
</dbReference>